<feature type="domain" description="FAD-binding" evidence="6">
    <location>
        <begin position="11"/>
        <end position="181"/>
    </location>
</feature>
<dbReference type="PANTHER" id="PTHR13789">
    <property type="entry name" value="MONOOXYGENASE"/>
    <property type="match status" value="1"/>
</dbReference>
<accession>B8M1W4</accession>
<dbReference type="AlphaFoldDB" id="B8M1W4"/>
<keyword evidence="4" id="KW-0560">Oxidoreductase</keyword>
<dbReference type="SUPFAM" id="SSF54373">
    <property type="entry name" value="FAD-linked reductases, C-terminal domain"/>
    <property type="match status" value="1"/>
</dbReference>
<dbReference type="PRINTS" id="PR00420">
    <property type="entry name" value="RNGMNOXGNASE"/>
</dbReference>
<comment type="similarity">
    <text evidence="1">Belongs to the paxM FAD-dependent monooxygenase family.</text>
</comment>
<dbReference type="InParanoid" id="B8M1W4"/>
<dbReference type="PANTHER" id="PTHR13789:SF147">
    <property type="entry name" value="PUTATIVE (AFU_ORTHOLOGUE AFUA_2G01950)-RELATED"/>
    <property type="match status" value="1"/>
</dbReference>
<protein>
    <submittedName>
        <fullName evidence="7">Monooxygenase, putative</fullName>
    </submittedName>
</protein>
<dbReference type="RefSeq" id="XP_002478305.1">
    <property type="nucleotide sequence ID" value="XM_002478260.1"/>
</dbReference>
<dbReference type="eggNOG" id="KOG2614">
    <property type="taxonomic scope" value="Eukaryota"/>
</dbReference>
<name>B8M1W4_TALSN</name>
<dbReference type="PhylomeDB" id="B8M1W4"/>
<evidence type="ECO:0000313" key="8">
    <source>
        <dbReference type="Proteomes" id="UP000001745"/>
    </source>
</evidence>
<dbReference type="EMBL" id="EQ962653">
    <property type="protein sequence ID" value="EED21342.1"/>
    <property type="molecule type" value="Genomic_DNA"/>
</dbReference>
<keyword evidence="3" id="KW-0274">FAD</keyword>
<dbReference type="SUPFAM" id="SSF51905">
    <property type="entry name" value="FAD/NAD(P)-binding domain"/>
    <property type="match status" value="1"/>
</dbReference>
<evidence type="ECO:0000259" key="6">
    <source>
        <dbReference type="Pfam" id="PF01494"/>
    </source>
</evidence>
<proteinExistence type="inferred from homology"/>
<dbReference type="FunFam" id="3.50.50.60:FF:000115">
    <property type="entry name" value="Salicylate hydroxylase, putative"/>
    <property type="match status" value="1"/>
</dbReference>
<keyword evidence="8" id="KW-1185">Reference proteome</keyword>
<dbReference type="Gene3D" id="3.50.50.60">
    <property type="entry name" value="FAD/NAD(P)-binding domain"/>
    <property type="match status" value="1"/>
</dbReference>
<dbReference type="GO" id="GO:0004497">
    <property type="term" value="F:monooxygenase activity"/>
    <property type="evidence" value="ECO:0007669"/>
    <property type="project" value="UniProtKB-KW"/>
</dbReference>
<keyword evidence="5 7" id="KW-0503">Monooxygenase</keyword>
<organism evidence="7 8">
    <name type="scientific">Talaromyces stipitatus (strain ATCC 10500 / CBS 375.48 / QM 6759 / NRRL 1006)</name>
    <name type="common">Penicillium stipitatum</name>
    <dbReference type="NCBI Taxonomy" id="441959"/>
    <lineage>
        <taxon>Eukaryota</taxon>
        <taxon>Fungi</taxon>
        <taxon>Dikarya</taxon>
        <taxon>Ascomycota</taxon>
        <taxon>Pezizomycotina</taxon>
        <taxon>Eurotiomycetes</taxon>
        <taxon>Eurotiomycetidae</taxon>
        <taxon>Eurotiales</taxon>
        <taxon>Trichocomaceae</taxon>
        <taxon>Talaromyces</taxon>
        <taxon>Talaromyces sect. Talaromyces</taxon>
    </lineage>
</organism>
<dbReference type="InterPro" id="IPR002938">
    <property type="entry name" value="FAD-bd"/>
</dbReference>
<dbReference type="OMA" id="YKHMVGH"/>
<dbReference type="Proteomes" id="UP000001745">
    <property type="component" value="Unassembled WGS sequence"/>
</dbReference>
<gene>
    <name evidence="7" type="ORF">TSTA_085730</name>
</gene>
<dbReference type="Pfam" id="PF01494">
    <property type="entry name" value="FAD_binding_3"/>
    <property type="match status" value="1"/>
</dbReference>
<evidence type="ECO:0000256" key="3">
    <source>
        <dbReference type="ARBA" id="ARBA00022827"/>
    </source>
</evidence>
<reference evidence="8" key="1">
    <citation type="journal article" date="2015" name="Genome Announc.">
        <title>Genome sequence of the AIDS-associated pathogen Penicillium marneffei (ATCC18224) and its near taxonomic relative Talaromyces stipitatus (ATCC10500).</title>
        <authorList>
            <person name="Nierman W.C."/>
            <person name="Fedorova-Abrams N.D."/>
            <person name="Andrianopoulos A."/>
        </authorList>
    </citation>
    <scope>NUCLEOTIDE SEQUENCE [LARGE SCALE GENOMIC DNA]</scope>
    <source>
        <strain evidence="8">ATCC 10500 / CBS 375.48 / QM 6759 / NRRL 1006</strain>
    </source>
</reference>
<dbReference type="InterPro" id="IPR050493">
    <property type="entry name" value="FAD-dep_Monooxygenase_BioMet"/>
</dbReference>
<evidence type="ECO:0000256" key="1">
    <source>
        <dbReference type="ARBA" id="ARBA00007992"/>
    </source>
</evidence>
<dbReference type="STRING" id="441959.B8M1W4"/>
<dbReference type="HOGENOM" id="CLU_009665_19_3_1"/>
<dbReference type="GO" id="GO:0071949">
    <property type="term" value="F:FAD binding"/>
    <property type="evidence" value="ECO:0007669"/>
    <property type="project" value="InterPro"/>
</dbReference>
<evidence type="ECO:0000256" key="2">
    <source>
        <dbReference type="ARBA" id="ARBA00022630"/>
    </source>
</evidence>
<dbReference type="VEuPathDB" id="FungiDB:TSTA_085730"/>
<evidence type="ECO:0000256" key="4">
    <source>
        <dbReference type="ARBA" id="ARBA00023002"/>
    </source>
</evidence>
<evidence type="ECO:0000313" key="7">
    <source>
        <dbReference type="EMBL" id="EED21342.1"/>
    </source>
</evidence>
<keyword evidence="2" id="KW-0285">Flavoprotein</keyword>
<sequence>MADPSIKGLRIVIVGAGMGGLASALALAKAGFRKIDVFEYATDLGFVGAGIQLAPNMARILDRLGVWEPIAKEATSIKDTSIRQGSTNQELGHVELGYIEKTYGYPHMVGHRFSLANSMYQGCKKEAAITFHFNTSIKSIESFGPNPVVIADPRDGNGKPYKVEADILLAADGIKSNIRVEMLKLLNIDAQIKDTNQAAYRIMIRRDQIKNDPGLLALLDSDTVVRWIGERRHIIAYPVDNKNIYNISTAQPDSNFAAAPSAMYTTRGSKSAMLGVFEDFCPMIQRMLNHVPEGEVCEWKLRVHAPLPTWVHKTVALVGDACHPTLPHLAQGAAQAIEDAAAIAAALSRLPDTKPETVNRALRVYETIRKDRAYVLMEMAAASGRTLHLGDGAAKEERDKQFAAIKQGNAKVPDKWADADVQKMIYGFDATKETLDRFDEIFNGLAEEQVDTK</sequence>
<dbReference type="GeneID" id="8104538"/>
<dbReference type="OrthoDB" id="1878542at2759"/>
<dbReference type="InterPro" id="IPR036188">
    <property type="entry name" value="FAD/NAD-bd_sf"/>
</dbReference>
<evidence type="ECO:0000256" key="5">
    <source>
        <dbReference type="ARBA" id="ARBA00023033"/>
    </source>
</evidence>